<keyword evidence="5" id="KW-1133">Transmembrane helix</keyword>
<protein>
    <recommendedName>
        <fullName evidence="11">Fatty acid desaturase domain-containing protein</fullName>
    </recommendedName>
</protein>
<reference evidence="9 10" key="1">
    <citation type="submission" date="2019-02" db="EMBL/GenBank/DDBJ databases">
        <title>Deep-cultivation of Planctomycetes and their phenomic and genomic characterization uncovers novel biology.</title>
        <authorList>
            <person name="Wiegand S."/>
            <person name="Jogler M."/>
            <person name="Boedeker C."/>
            <person name="Pinto D."/>
            <person name="Vollmers J."/>
            <person name="Rivas-Marin E."/>
            <person name="Kohn T."/>
            <person name="Peeters S.H."/>
            <person name="Heuer A."/>
            <person name="Rast P."/>
            <person name="Oberbeckmann S."/>
            <person name="Bunk B."/>
            <person name="Jeske O."/>
            <person name="Meyerdierks A."/>
            <person name="Storesund J.E."/>
            <person name="Kallscheuer N."/>
            <person name="Luecker S."/>
            <person name="Lage O.M."/>
            <person name="Pohl T."/>
            <person name="Merkel B.J."/>
            <person name="Hornburger P."/>
            <person name="Mueller R.-W."/>
            <person name="Bruemmer F."/>
            <person name="Labrenz M."/>
            <person name="Spormann A.M."/>
            <person name="Op den Camp H."/>
            <person name="Overmann J."/>
            <person name="Amann R."/>
            <person name="Jetten M.S.M."/>
            <person name="Mascher T."/>
            <person name="Medema M.H."/>
            <person name="Devos D.P."/>
            <person name="Kaster A.-K."/>
            <person name="Ovreas L."/>
            <person name="Rohde M."/>
            <person name="Galperin M.Y."/>
            <person name="Jogler C."/>
        </authorList>
    </citation>
    <scope>NUCLEOTIDE SEQUENCE [LARGE SCALE GENOMIC DNA]</scope>
    <source>
        <strain evidence="9 10">ETA_A8</strain>
    </source>
</reference>
<dbReference type="GO" id="GO:0006631">
    <property type="term" value="P:fatty acid metabolic process"/>
    <property type="evidence" value="ECO:0007669"/>
    <property type="project" value="UniProtKB-KW"/>
</dbReference>
<proteinExistence type="inferred from homology"/>
<dbReference type="EMBL" id="CP036274">
    <property type="protein sequence ID" value="QDU31687.1"/>
    <property type="molecule type" value="Genomic_DNA"/>
</dbReference>
<evidence type="ECO:0000313" key="9">
    <source>
        <dbReference type="EMBL" id="QDU31687.1"/>
    </source>
</evidence>
<keyword evidence="8" id="KW-0472">Membrane</keyword>
<organism evidence="9 10">
    <name type="scientific">Anatilimnocola aggregata</name>
    <dbReference type="NCBI Taxonomy" id="2528021"/>
    <lineage>
        <taxon>Bacteria</taxon>
        <taxon>Pseudomonadati</taxon>
        <taxon>Planctomycetota</taxon>
        <taxon>Planctomycetia</taxon>
        <taxon>Pirellulales</taxon>
        <taxon>Pirellulaceae</taxon>
        <taxon>Anatilimnocola</taxon>
    </lineage>
</organism>
<evidence type="ECO:0000256" key="5">
    <source>
        <dbReference type="ARBA" id="ARBA00022989"/>
    </source>
</evidence>
<dbReference type="InterPro" id="IPR015876">
    <property type="entry name" value="Acyl-CoA_DS"/>
</dbReference>
<evidence type="ECO:0000256" key="8">
    <source>
        <dbReference type="ARBA" id="ARBA00023136"/>
    </source>
</evidence>
<keyword evidence="3" id="KW-0812">Transmembrane</keyword>
<accession>A0A517YN80</accession>
<dbReference type="KEGG" id="aagg:ETAA8_68470"/>
<evidence type="ECO:0000256" key="6">
    <source>
        <dbReference type="ARBA" id="ARBA00023002"/>
    </source>
</evidence>
<dbReference type="PANTHER" id="PTHR11351:SF3">
    <property type="entry name" value="BLL4393 PROTEIN"/>
    <property type="match status" value="1"/>
</dbReference>
<dbReference type="GO" id="GO:0016020">
    <property type="term" value="C:membrane"/>
    <property type="evidence" value="ECO:0007669"/>
    <property type="project" value="UniProtKB-SubCell"/>
</dbReference>
<keyword evidence="4" id="KW-0276">Fatty acid metabolism</keyword>
<dbReference type="PRINTS" id="PR00075">
    <property type="entry name" value="FACDDSATRASE"/>
</dbReference>
<evidence type="ECO:0008006" key="11">
    <source>
        <dbReference type="Google" id="ProtNLM"/>
    </source>
</evidence>
<keyword evidence="6" id="KW-0560">Oxidoreductase</keyword>
<evidence type="ECO:0000256" key="2">
    <source>
        <dbReference type="ARBA" id="ARBA00008749"/>
    </source>
</evidence>
<dbReference type="CDD" id="cd03505">
    <property type="entry name" value="Delta9-FADS-like"/>
    <property type="match status" value="1"/>
</dbReference>
<evidence type="ECO:0000256" key="3">
    <source>
        <dbReference type="ARBA" id="ARBA00022692"/>
    </source>
</evidence>
<comment type="similarity">
    <text evidence="2">Belongs to the fatty acid desaturase type 2 family.</text>
</comment>
<evidence type="ECO:0000256" key="1">
    <source>
        <dbReference type="ARBA" id="ARBA00004141"/>
    </source>
</evidence>
<sequence length="173" mass="19827">MERMHDDGPEHSREAGRVDRGLCCRSREDGRDVAASAPSILFVHHVTWSINSICHIWGQQPFKSNDESRNNAFFGILGLGKGWHNTHHAFPTSARHGLRWWQIDVSFWVIRLLERFGLAWNVKVPSRAAISSNRIYSKQISQKRTSCHPPDRHSVASLHRRPVIAGEEQFSRS</sequence>
<dbReference type="GO" id="GO:0016717">
    <property type="term" value="F:oxidoreductase activity, acting on paired donors, with oxidation of a pair of donors resulting in the reduction of molecular oxygen to two molecules of water"/>
    <property type="evidence" value="ECO:0007669"/>
    <property type="project" value="InterPro"/>
</dbReference>
<name>A0A517YN80_9BACT</name>
<evidence type="ECO:0000256" key="4">
    <source>
        <dbReference type="ARBA" id="ARBA00022832"/>
    </source>
</evidence>
<keyword evidence="10" id="KW-1185">Reference proteome</keyword>
<dbReference type="PANTHER" id="PTHR11351">
    <property type="entry name" value="ACYL-COA DESATURASE"/>
    <property type="match status" value="1"/>
</dbReference>
<dbReference type="Proteomes" id="UP000315017">
    <property type="component" value="Chromosome"/>
</dbReference>
<dbReference type="AlphaFoldDB" id="A0A517YN80"/>
<evidence type="ECO:0000313" key="10">
    <source>
        <dbReference type="Proteomes" id="UP000315017"/>
    </source>
</evidence>
<evidence type="ECO:0000256" key="7">
    <source>
        <dbReference type="ARBA" id="ARBA00023098"/>
    </source>
</evidence>
<keyword evidence="7" id="KW-0443">Lipid metabolism</keyword>
<comment type="subcellular location">
    <subcellularLocation>
        <location evidence="1">Membrane</location>
        <topology evidence="1">Multi-pass membrane protein</topology>
    </subcellularLocation>
</comment>
<gene>
    <name evidence="9" type="ORF">ETAA8_68470</name>
</gene>